<evidence type="ECO:0000313" key="1">
    <source>
        <dbReference type="EMBL" id="KAI4370965.1"/>
    </source>
</evidence>
<organism evidence="1 2">
    <name type="scientific">Melastoma candidum</name>
    <dbReference type="NCBI Taxonomy" id="119954"/>
    <lineage>
        <taxon>Eukaryota</taxon>
        <taxon>Viridiplantae</taxon>
        <taxon>Streptophyta</taxon>
        <taxon>Embryophyta</taxon>
        <taxon>Tracheophyta</taxon>
        <taxon>Spermatophyta</taxon>
        <taxon>Magnoliopsida</taxon>
        <taxon>eudicotyledons</taxon>
        <taxon>Gunneridae</taxon>
        <taxon>Pentapetalae</taxon>
        <taxon>rosids</taxon>
        <taxon>malvids</taxon>
        <taxon>Myrtales</taxon>
        <taxon>Melastomataceae</taxon>
        <taxon>Melastomatoideae</taxon>
        <taxon>Melastomateae</taxon>
        <taxon>Melastoma</taxon>
    </lineage>
</organism>
<name>A0ACB9QWE6_9MYRT</name>
<evidence type="ECO:0000313" key="2">
    <source>
        <dbReference type="Proteomes" id="UP001057402"/>
    </source>
</evidence>
<proteinExistence type="predicted"/>
<protein>
    <submittedName>
        <fullName evidence="1">Uncharacterized protein</fullName>
    </submittedName>
</protein>
<dbReference type="EMBL" id="CM042884">
    <property type="protein sequence ID" value="KAI4370965.1"/>
    <property type="molecule type" value="Genomic_DNA"/>
</dbReference>
<dbReference type="Proteomes" id="UP001057402">
    <property type="component" value="Chromosome 5"/>
</dbReference>
<reference evidence="2" key="1">
    <citation type="journal article" date="2023" name="Front. Plant Sci.">
        <title>Chromosomal-level genome assembly of Melastoma candidum provides insights into trichome evolution.</title>
        <authorList>
            <person name="Zhong Y."/>
            <person name="Wu W."/>
            <person name="Sun C."/>
            <person name="Zou P."/>
            <person name="Liu Y."/>
            <person name="Dai S."/>
            <person name="Zhou R."/>
        </authorList>
    </citation>
    <scope>NUCLEOTIDE SEQUENCE [LARGE SCALE GENOMIC DNA]</scope>
</reference>
<comment type="caution">
    <text evidence="1">The sequence shown here is derived from an EMBL/GenBank/DDBJ whole genome shotgun (WGS) entry which is preliminary data.</text>
</comment>
<gene>
    <name evidence="1" type="ORF">MLD38_019251</name>
</gene>
<keyword evidence="2" id="KW-1185">Reference proteome</keyword>
<accession>A0ACB9QWE6</accession>
<sequence>MLYEWCKSLNVRLLSGNPVDSTAKQQVRSFIQMRTVLKVEDNSGAKKVMCIQSLDGKKGARLGGLIVVSVKEAMRNGKAKKGSVHNAVVVHAAIKRGQCDGSEIRFDDNACVLLDKKNHEPIEMRVFGLVPHELRKRKHIKILTLAQHIA</sequence>